<dbReference type="SUPFAM" id="SSF54909">
    <property type="entry name" value="Dimeric alpha+beta barrel"/>
    <property type="match status" value="1"/>
</dbReference>
<feature type="domain" description="YCII-related" evidence="2">
    <location>
        <begin position="1"/>
        <end position="111"/>
    </location>
</feature>
<sequence>MRYSLLLNYSEAGGAEAPAEAIAEARAAFDRYAKSLDAAGVLLGADVLQPVAASTTVTLRNGSLEVQDGPFADTKEQLGGVFLIDVPDLDAALAWAEKCPAAQWGTIEVRPTAVYFAGGQWNQAA</sequence>
<dbReference type="PANTHER" id="PTHR35174:SF3">
    <property type="entry name" value="BLL7171 PROTEIN"/>
    <property type="match status" value="1"/>
</dbReference>
<comment type="caution">
    <text evidence="3">The sequence shown here is derived from an EMBL/GenBank/DDBJ whole genome shotgun (WGS) entry which is preliminary data.</text>
</comment>
<comment type="similarity">
    <text evidence="1">Belongs to the YciI family.</text>
</comment>
<proteinExistence type="inferred from homology"/>
<name>A0A5C8ULU3_9MICO</name>
<reference evidence="3 4" key="1">
    <citation type="submission" date="2019-08" db="EMBL/GenBank/DDBJ databases">
        <title>Bacterial whole genome sequence for Glaciihabitans sp. CHu50b-6-2.</title>
        <authorList>
            <person name="Jin L."/>
        </authorList>
    </citation>
    <scope>NUCLEOTIDE SEQUENCE [LARGE SCALE GENOMIC DNA]</scope>
    <source>
        <strain evidence="3 4">CHu50b-6-2</strain>
    </source>
</reference>
<evidence type="ECO:0000256" key="1">
    <source>
        <dbReference type="ARBA" id="ARBA00007689"/>
    </source>
</evidence>
<dbReference type="InterPro" id="IPR005545">
    <property type="entry name" value="YCII"/>
</dbReference>
<accession>A0A5C8ULU3</accession>
<keyword evidence="4" id="KW-1185">Reference proteome</keyword>
<dbReference type="PANTHER" id="PTHR35174">
    <property type="entry name" value="BLL7171 PROTEIN-RELATED"/>
    <property type="match status" value="1"/>
</dbReference>
<dbReference type="InterPro" id="IPR011008">
    <property type="entry name" value="Dimeric_a/b-barrel"/>
</dbReference>
<gene>
    <name evidence="3" type="ORF">FVP33_14345</name>
</gene>
<protein>
    <submittedName>
        <fullName evidence="3">YciI family protein</fullName>
    </submittedName>
</protein>
<evidence type="ECO:0000259" key="2">
    <source>
        <dbReference type="Pfam" id="PF03795"/>
    </source>
</evidence>
<evidence type="ECO:0000313" key="3">
    <source>
        <dbReference type="EMBL" id="TXN29349.1"/>
    </source>
</evidence>
<dbReference type="Proteomes" id="UP000321379">
    <property type="component" value="Unassembled WGS sequence"/>
</dbReference>
<dbReference type="RefSeq" id="WP_147784541.1">
    <property type="nucleotide sequence ID" value="NZ_VRMG01000009.1"/>
</dbReference>
<dbReference type="EMBL" id="VRMG01000009">
    <property type="protein sequence ID" value="TXN29349.1"/>
    <property type="molecule type" value="Genomic_DNA"/>
</dbReference>
<dbReference type="AlphaFoldDB" id="A0A5C8ULU3"/>
<dbReference type="Pfam" id="PF03795">
    <property type="entry name" value="YCII"/>
    <property type="match status" value="1"/>
</dbReference>
<organism evidence="3 4">
    <name type="scientific">Lacisediminihabitans profunda</name>
    <dbReference type="NCBI Taxonomy" id="2594790"/>
    <lineage>
        <taxon>Bacteria</taxon>
        <taxon>Bacillati</taxon>
        <taxon>Actinomycetota</taxon>
        <taxon>Actinomycetes</taxon>
        <taxon>Micrococcales</taxon>
        <taxon>Microbacteriaceae</taxon>
        <taxon>Lacisediminihabitans</taxon>
    </lineage>
</organism>
<evidence type="ECO:0000313" key="4">
    <source>
        <dbReference type="Proteomes" id="UP000321379"/>
    </source>
</evidence>
<dbReference type="Gene3D" id="3.30.70.1060">
    <property type="entry name" value="Dimeric alpha+beta barrel"/>
    <property type="match status" value="1"/>
</dbReference>